<reference evidence="11 12" key="1">
    <citation type="journal article" date="2017" name="Mol. Plant">
        <title>The Genome of Medicinal Plant Macleaya cordata Provides New Insights into Benzylisoquinoline Alkaloids Metabolism.</title>
        <authorList>
            <person name="Liu X."/>
            <person name="Liu Y."/>
            <person name="Huang P."/>
            <person name="Ma Y."/>
            <person name="Qing Z."/>
            <person name="Tang Q."/>
            <person name="Cao H."/>
            <person name="Cheng P."/>
            <person name="Zheng Y."/>
            <person name="Yuan Z."/>
            <person name="Zhou Y."/>
            <person name="Liu J."/>
            <person name="Tang Z."/>
            <person name="Zhuo Y."/>
            <person name="Zhang Y."/>
            <person name="Yu L."/>
            <person name="Huang J."/>
            <person name="Yang P."/>
            <person name="Peng Q."/>
            <person name="Zhang J."/>
            <person name="Jiang W."/>
            <person name="Zhang Z."/>
            <person name="Lin K."/>
            <person name="Ro D.K."/>
            <person name="Chen X."/>
            <person name="Xiong X."/>
            <person name="Shang Y."/>
            <person name="Huang S."/>
            <person name="Zeng J."/>
        </authorList>
    </citation>
    <scope>NUCLEOTIDE SEQUENCE [LARGE SCALE GENOMIC DNA]</scope>
    <source>
        <strain evidence="12">cv. BLH2017</strain>
        <tissue evidence="11">Root</tissue>
    </source>
</reference>
<dbReference type="InterPro" id="IPR032805">
    <property type="entry name" value="Wax_synthase_dom"/>
</dbReference>
<evidence type="ECO:0000256" key="5">
    <source>
        <dbReference type="ARBA" id="ARBA00022692"/>
    </source>
</evidence>
<protein>
    <recommendedName>
        <fullName evidence="10">Wax synthase domain-containing protein</fullName>
    </recommendedName>
</protein>
<feature type="transmembrane region" description="Helical" evidence="9">
    <location>
        <begin position="206"/>
        <end position="227"/>
    </location>
</feature>
<feature type="transmembrane region" description="Helical" evidence="9">
    <location>
        <begin position="233"/>
        <end position="253"/>
    </location>
</feature>
<evidence type="ECO:0000256" key="9">
    <source>
        <dbReference type="SAM" id="Phobius"/>
    </source>
</evidence>
<keyword evidence="6 9" id="KW-1133">Transmembrane helix</keyword>
<keyword evidence="8" id="KW-0012">Acyltransferase</keyword>
<keyword evidence="4" id="KW-0808">Transferase</keyword>
<dbReference type="Proteomes" id="UP000195402">
    <property type="component" value="Unassembled WGS sequence"/>
</dbReference>
<evidence type="ECO:0000256" key="8">
    <source>
        <dbReference type="ARBA" id="ARBA00023315"/>
    </source>
</evidence>
<evidence type="ECO:0000313" key="12">
    <source>
        <dbReference type="Proteomes" id="UP000195402"/>
    </source>
</evidence>
<dbReference type="GO" id="GO:0006629">
    <property type="term" value="P:lipid metabolic process"/>
    <property type="evidence" value="ECO:0007669"/>
    <property type="project" value="InterPro"/>
</dbReference>
<comment type="subcellular location">
    <subcellularLocation>
        <location evidence="1">Membrane</location>
        <topology evidence="1">Multi-pass membrane protein</topology>
    </subcellularLocation>
</comment>
<comment type="similarity">
    <text evidence="3">Belongs to the wax synthase family.</text>
</comment>
<name>A0A200PQQ3_MACCD</name>
<feature type="transmembrane region" description="Helical" evidence="9">
    <location>
        <begin position="37"/>
        <end position="70"/>
    </location>
</feature>
<dbReference type="PIRSF" id="PIRSF037006">
    <property type="entry name" value="Wax_synthase"/>
    <property type="match status" value="1"/>
</dbReference>
<dbReference type="OMA" id="FMWISSF"/>
<feature type="transmembrane region" description="Helical" evidence="9">
    <location>
        <begin position="265"/>
        <end position="285"/>
    </location>
</feature>
<dbReference type="InParanoid" id="A0A200PQQ3"/>
<evidence type="ECO:0000256" key="2">
    <source>
        <dbReference type="ARBA" id="ARBA00005179"/>
    </source>
</evidence>
<dbReference type="OrthoDB" id="1077582at2759"/>
<evidence type="ECO:0000256" key="4">
    <source>
        <dbReference type="ARBA" id="ARBA00022679"/>
    </source>
</evidence>
<feature type="transmembrane region" description="Helical" evidence="9">
    <location>
        <begin position="6"/>
        <end position="25"/>
    </location>
</feature>
<evidence type="ECO:0000256" key="1">
    <source>
        <dbReference type="ARBA" id="ARBA00004141"/>
    </source>
</evidence>
<dbReference type="PANTHER" id="PTHR31595">
    <property type="entry name" value="LONG-CHAIN-ALCOHOL O-FATTY-ACYLTRANSFERASE 3-RELATED"/>
    <property type="match status" value="1"/>
</dbReference>
<dbReference type="Pfam" id="PF13813">
    <property type="entry name" value="MBOAT_2"/>
    <property type="match status" value="1"/>
</dbReference>
<comment type="caution">
    <text evidence="11">The sequence shown here is derived from an EMBL/GenBank/DDBJ whole genome shotgun (WGS) entry which is preliminary data.</text>
</comment>
<accession>A0A200PQQ3</accession>
<evidence type="ECO:0000256" key="7">
    <source>
        <dbReference type="ARBA" id="ARBA00023136"/>
    </source>
</evidence>
<dbReference type="AlphaFoldDB" id="A0A200PQQ3"/>
<comment type="pathway">
    <text evidence="2">Secondary metabolite biosynthesis.</text>
</comment>
<dbReference type="PANTHER" id="PTHR31595:SF57">
    <property type="entry name" value="OS04G0481900 PROTEIN"/>
    <property type="match status" value="1"/>
</dbReference>
<feature type="domain" description="Wax synthase" evidence="10">
    <location>
        <begin position="155"/>
        <end position="241"/>
    </location>
</feature>
<dbReference type="GO" id="GO:0008374">
    <property type="term" value="F:O-acyltransferase activity"/>
    <property type="evidence" value="ECO:0007669"/>
    <property type="project" value="InterPro"/>
</dbReference>
<proteinExistence type="inferred from homology"/>
<keyword evidence="12" id="KW-1185">Reference proteome</keyword>
<evidence type="ECO:0000256" key="3">
    <source>
        <dbReference type="ARBA" id="ARBA00007282"/>
    </source>
</evidence>
<dbReference type="InterPro" id="IPR044851">
    <property type="entry name" value="Wax_synthase"/>
</dbReference>
<organism evidence="11 12">
    <name type="scientific">Macleaya cordata</name>
    <name type="common">Five-seeded plume-poppy</name>
    <name type="synonym">Bocconia cordata</name>
    <dbReference type="NCBI Taxonomy" id="56857"/>
    <lineage>
        <taxon>Eukaryota</taxon>
        <taxon>Viridiplantae</taxon>
        <taxon>Streptophyta</taxon>
        <taxon>Embryophyta</taxon>
        <taxon>Tracheophyta</taxon>
        <taxon>Spermatophyta</taxon>
        <taxon>Magnoliopsida</taxon>
        <taxon>Ranunculales</taxon>
        <taxon>Papaveraceae</taxon>
        <taxon>Papaveroideae</taxon>
        <taxon>Macleaya</taxon>
    </lineage>
</organism>
<dbReference type="EMBL" id="MVGT01004291">
    <property type="protein sequence ID" value="OVA00557.1"/>
    <property type="molecule type" value="Genomic_DNA"/>
</dbReference>
<evidence type="ECO:0000313" key="11">
    <source>
        <dbReference type="EMBL" id="OVA00557.1"/>
    </source>
</evidence>
<dbReference type="GO" id="GO:0016020">
    <property type="term" value="C:membrane"/>
    <property type="evidence" value="ECO:0007669"/>
    <property type="project" value="UniProtKB-SubCell"/>
</dbReference>
<dbReference type="InterPro" id="IPR017088">
    <property type="entry name" value="Wax_synthase_Magnoliopsida"/>
</dbReference>
<keyword evidence="7 9" id="KW-0472">Membrane</keyword>
<feature type="transmembrane region" description="Helical" evidence="9">
    <location>
        <begin position="128"/>
        <end position="150"/>
    </location>
</feature>
<gene>
    <name evidence="11" type="ORF">BVC80_9087g50</name>
</gene>
<sequence length="330" mass="37161">MEDEIKNFIKVWILALASLTYCYLIPSKIPKGKFRFLSLLPIIIFFIILPLNLTTISLGGITAFFLPWLANFNLLLFSFGKGPLSSDDPYSISFSRFIFTACLPIKIKQNPSLKSNPKTKQTTKSSPLNFAIKGLELALAIVAAMAATLLNLELEPQFHDPYLSTSLQDFWGRRWNLMVPNILRPTVYDPILYVSTVIVGRKWAALPAALATFLVSGLMHELIFFYYGRVRPTWEVTCFFVLQGFCVALEILVKKVVKGRWRLHPVVSAPLTVGFVVVSGAGLFFPQLVRCDAFVRSSVEVAAFVGFFKELGWTIFGMSNWVSQWCTSNF</sequence>
<dbReference type="STRING" id="56857.A0A200PQQ3"/>
<keyword evidence="5 9" id="KW-0812">Transmembrane</keyword>
<evidence type="ECO:0000256" key="6">
    <source>
        <dbReference type="ARBA" id="ARBA00022989"/>
    </source>
</evidence>
<evidence type="ECO:0000259" key="10">
    <source>
        <dbReference type="Pfam" id="PF13813"/>
    </source>
</evidence>